<feature type="region of interest" description="Disordered" evidence="2">
    <location>
        <begin position="334"/>
        <end position="382"/>
    </location>
</feature>
<gene>
    <name evidence="4" type="ORF">BZA70DRAFT_274456</name>
</gene>
<dbReference type="InterPro" id="IPR052616">
    <property type="entry name" value="SYO1-like"/>
</dbReference>
<proteinExistence type="inferred from homology"/>
<evidence type="ECO:0000256" key="1">
    <source>
        <dbReference type="ARBA" id="ARBA00049983"/>
    </source>
</evidence>
<evidence type="ECO:0000313" key="4">
    <source>
        <dbReference type="EMBL" id="KAK7206522.1"/>
    </source>
</evidence>
<protein>
    <recommendedName>
        <fullName evidence="3">SYO1-like TPR repeats domain-containing protein</fullName>
    </recommendedName>
</protein>
<dbReference type="SUPFAM" id="SSF48371">
    <property type="entry name" value="ARM repeat"/>
    <property type="match status" value="1"/>
</dbReference>
<dbReference type="InterPro" id="IPR057990">
    <property type="entry name" value="TPR_SYO1"/>
</dbReference>
<reference evidence="4 5" key="1">
    <citation type="submission" date="2024-03" db="EMBL/GenBank/DDBJ databases">
        <title>Genome-scale model development and genomic sequencing of the oleaginous clade Lipomyces.</title>
        <authorList>
            <consortium name="Lawrence Berkeley National Laboratory"/>
            <person name="Czajka J.J."/>
            <person name="Han Y."/>
            <person name="Kim J."/>
            <person name="Mondo S.J."/>
            <person name="Hofstad B.A."/>
            <person name="Robles A."/>
            <person name="Haridas S."/>
            <person name="Riley R."/>
            <person name="LaButti K."/>
            <person name="Pangilinan J."/>
            <person name="Andreopoulos W."/>
            <person name="Lipzen A."/>
            <person name="Yan J."/>
            <person name="Wang M."/>
            <person name="Ng V."/>
            <person name="Grigoriev I.V."/>
            <person name="Spatafora J.W."/>
            <person name="Magnuson J.K."/>
            <person name="Baker S.E."/>
            <person name="Pomraning K.R."/>
        </authorList>
    </citation>
    <scope>NUCLEOTIDE SEQUENCE [LARGE SCALE GENOMIC DNA]</scope>
    <source>
        <strain evidence="4 5">Phaff 52-87</strain>
    </source>
</reference>
<dbReference type="RefSeq" id="XP_064769555.1">
    <property type="nucleotide sequence ID" value="XM_064911979.1"/>
</dbReference>
<evidence type="ECO:0000256" key="2">
    <source>
        <dbReference type="SAM" id="MobiDB-lite"/>
    </source>
</evidence>
<evidence type="ECO:0000259" key="3">
    <source>
        <dbReference type="Pfam" id="PF25567"/>
    </source>
</evidence>
<dbReference type="Pfam" id="PF25567">
    <property type="entry name" value="TPR_SYO1"/>
    <property type="match status" value="1"/>
</dbReference>
<dbReference type="Proteomes" id="UP001498771">
    <property type="component" value="Unassembled WGS sequence"/>
</dbReference>
<dbReference type="PANTHER" id="PTHR13347">
    <property type="entry name" value="HEAT REPEAT-CONTAINING PROTEIN 3"/>
    <property type="match status" value="1"/>
</dbReference>
<feature type="compositionally biased region" description="Acidic residues" evidence="2">
    <location>
        <begin position="342"/>
        <end position="372"/>
    </location>
</feature>
<accession>A0ABR1F9U1</accession>
<dbReference type="PANTHER" id="PTHR13347:SF1">
    <property type="entry name" value="HEAT REPEAT-CONTAINING PROTEIN 3"/>
    <property type="match status" value="1"/>
</dbReference>
<dbReference type="GeneID" id="90037491"/>
<comment type="similarity">
    <text evidence="1">Belongs to the nuclear import and ribosome assembly adapter family.</text>
</comment>
<feature type="domain" description="SYO1-like TPR repeats" evidence="3">
    <location>
        <begin position="403"/>
        <end position="621"/>
    </location>
</feature>
<organism evidence="4 5">
    <name type="scientific">Myxozyma melibiosi</name>
    <dbReference type="NCBI Taxonomy" id="54550"/>
    <lineage>
        <taxon>Eukaryota</taxon>
        <taxon>Fungi</taxon>
        <taxon>Dikarya</taxon>
        <taxon>Ascomycota</taxon>
        <taxon>Saccharomycotina</taxon>
        <taxon>Lipomycetes</taxon>
        <taxon>Lipomycetales</taxon>
        <taxon>Lipomycetaceae</taxon>
        <taxon>Myxozyma</taxon>
    </lineage>
</organism>
<dbReference type="InterPro" id="IPR011989">
    <property type="entry name" value="ARM-like"/>
</dbReference>
<name>A0ABR1F9U1_9ASCO</name>
<keyword evidence="5" id="KW-1185">Reference proteome</keyword>
<dbReference type="Gene3D" id="1.25.10.10">
    <property type="entry name" value="Leucine-rich Repeat Variant"/>
    <property type="match status" value="1"/>
</dbReference>
<sequence>MAKSKKVSRNSLVRVSALKGGPTTAVKAKAAENVETALPLLQKLTSSDAKERAMAASAISSLLEIPTVRKVLLKEKLVKILIERSLTDSSEEVVTEAFGALRNLALEEGYDVCVFIWRKDILASIEIYLSKIQASLSTIGSLPAAEKKQMFVLLENILSLLTSLSGASDEIRDSIANRFPELLVFDLSLIDGTAIPESVKTLAAENLYALTEQNPSYNESIQNSGFIPGDSLSHLVNMYIAGVQFNIFETSTTSSIDILDIVTSVYKLLAQIDIKSALANARSESEKDVVEFPSPANDKTTAAQNDIITVQLGLELLTVVSEALVHRDSAHLKKYEGREEAGDAEDEILEDVDGEIEDDVPEIEESGSEDNEMTDHAAPSQKKLDNPTAALLLERVFSLVASLSDFDELRSRALNALNNMSWTLNTLCESYLPWTEMAREHFLQFAATLRDVNHLDIESRCGLAGALWACAAQCKGDIPLELSDARWLLKQYQELEGGEGSLECRVRFVGLFGVLAQAQGRAEVTKEFSVFLLTQIKALPNKEPEIVIESLNALFDIFADKNFDYDAEVFVKGDFLKHLASVQDQVKQMAKRIDKRKENILRTRADEAVHNLIRFIAYKAREQRRR</sequence>
<dbReference type="EMBL" id="JBBJBU010000002">
    <property type="protein sequence ID" value="KAK7206522.1"/>
    <property type="molecule type" value="Genomic_DNA"/>
</dbReference>
<comment type="caution">
    <text evidence="4">The sequence shown here is derived from an EMBL/GenBank/DDBJ whole genome shotgun (WGS) entry which is preliminary data.</text>
</comment>
<evidence type="ECO:0000313" key="5">
    <source>
        <dbReference type="Proteomes" id="UP001498771"/>
    </source>
</evidence>
<dbReference type="InterPro" id="IPR016024">
    <property type="entry name" value="ARM-type_fold"/>
</dbReference>
<dbReference type="CDD" id="cd13394">
    <property type="entry name" value="Syo1_like"/>
    <property type="match status" value="1"/>
</dbReference>